<dbReference type="EMBL" id="JAHHGM010000026">
    <property type="protein sequence ID" value="MBT2991058.1"/>
    <property type="molecule type" value="Genomic_DNA"/>
</dbReference>
<feature type="binding site" evidence="2">
    <location>
        <position position="311"/>
    </location>
    <ligand>
        <name>Cu cation</name>
        <dbReference type="ChEBI" id="CHEBI:23378"/>
    </ligand>
</feature>
<reference evidence="4 5" key="1">
    <citation type="submission" date="2021-05" db="EMBL/GenBank/DDBJ databases">
        <title>Genetic and Functional Diversity in Clade A Lucinid endosymbionts from the Bahamas.</title>
        <authorList>
            <person name="Giani N.M."/>
            <person name="Engel A.S."/>
            <person name="Campbell B.J."/>
        </authorList>
    </citation>
    <scope>NUCLEOTIDE SEQUENCE [LARGE SCALE GENOMIC DNA]</scope>
    <source>
        <strain evidence="4">LUC16012Gg_MoonRockCtena</strain>
    </source>
</reference>
<sequence>MHSIIAGLMAGGERPELLIDDQIPYDFAPKEDQLAAMARADLIFWVGAELEPGLAGSLEALPPGVKVVELLSHQGMKVLPSRSDPDRRDPYFWLDNRNLLIIIDDIARLLQNADPLRSHIYERNRRKLLTRLSRIDREYEYGYRGMKADLGVQYFDTLHYFEQAYALKIIDHVSAAPEREPDTLALLKVREKLVNGEAGCLLYEKGFPAKHRTLLTADSNARQGELNSLGFAMPAGPDLYFEIMAHNTETIRSCLNADGQQPVSATNLDLVQDARGIGGGQFLLTDHLGGLVTKESMKGKYQIIYFGYTFCPDICPTSLQVMFRALDILGDEADRFQPYFITIDPERDTQAVMSDYVRYYDDRLIGVTGSPRMIKRVADLFRARFEKVAEAGADPSLYLMDHTASLYILDPEGRFLTKLAHGIDPEAVARELLAIINK</sequence>
<dbReference type="SUPFAM" id="SSF52833">
    <property type="entry name" value="Thioredoxin-like"/>
    <property type="match status" value="1"/>
</dbReference>
<proteinExistence type="inferred from homology"/>
<feature type="disulfide bond" description="Redox-active" evidence="3">
    <location>
        <begin position="311"/>
        <end position="315"/>
    </location>
</feature>
<evidence type="ECO:0000256" key="2">
    <source>
        <dbReference type="PIRSR" id="PIRSR603782-1"/>
    </source>
</evidence>
<dbReference type="PANTHER" id="PTHR12151:SF25">
    <property type="entry name" value="LINALOOL DEHYDRATASE_ISOMERASE DOMAIN-CONTAINING PROTEIN"/>
    <property type="match status" value="1"/>
</dbReference>
<dbReference type="InterPro" id="IPR036249">
    <property type="entry name" value="Thioredoxin-like_sf"/>
</dbReference>
<evidence type="ECO:0000256" key="1">
    <source>
        <dbReference type="ARBA" id="ARBA00010996"/>
    </source>
</evidence>
<name>A0A944MFS7_9GAMM</name>
<comment type="similarity">
    <text evidence="1">Belongs to the SCO1/2 family.</text>
</comment>
<dbReference type="PANTHER" id="PTHR12151">
    <property type="entry name" value="ELECTRON TRANSPORT PROTIN SCO1/SENC FAMILY MEMBER"/>
    <property type="match status" value="1"/>
</dbReference>
<feature type="binding site" evidence="2">
    <location>
        <position position="402"/>
    </location>
    <ligand>
        <name>Cu cation</name>
        <dbReference type="ChEBI" id="CHEBI:23378"/>
    </ligand>
</feature>
<dbReference type="FunFam" id="3.40.30.10:FF:000013">
    <property type="entry name" value="Blast:Protein SCO1 homolog, mitochondrial"/>
    <property type="match status" value="1"/>
</dbReference>
<keyword evidence="2" id="KW-0479">Metal-binding</keyword>
<evidence type="ECO:0000313" key="4">
    <source>
        <dbReference type="EMBL" id="MBT2991058.1"/>
    </source>
</evidence>
<comment type="caution">
    <text evidence="4">The sequence shown here is derived from an EMBL/GenBank/DDBJ whole genome shotgun (WGS) entry which is preliminary data.</text>
</comment>
<accession>A0A944MFS7</accession>
<dbReference type="Pfam" id="PF02630">
    <property type="entry name" value="SCO1-SenC"/>
    <property type="match status" value="1"/>
</dbReference>
<protein>
    <submittedName>
        <fullName evidence="4">SCO family protein</fullName>
    </submittedName>
</protein>
<feature type="binding site" evidence="2">
    <location>
        <position position="315"/>
    </location>
    <ligand>
        <name>Cu cation</name>
        <dbReference type="ChEBI" id="CHEBI:23378"/>
    </ligand>
</feature>
<dbReference type="Proteomes" id="UP000770889">
    <property type="component" value="Unassembled WGS sequence"/>
</dbReference>
<dbReference type="Pfam" id="PF01297">
    <property type="entry name" value="ZnuA"/>
    <property type="match status" value="1"/>
</dbReference>
<dbReference type="InterPro" id="IPR003782">
    <property type="entry name" value="SCO1/SenC"/>
</dbReference>
<dbReference type="CDD" id="cd02968">
    <property type="entry name" value="SCO"/>
    <property type="match status" value="1"/>
</dbReference>
<dbReference type="AlphaFoldDB" id="A0A944MFS7"/>
<keyword evidence="2" id="KW-0186">Copper</keyword>
<dbReference type="Gene3D" id="3.40.30.10">
    <property type="entry name" value="Glutaredoxin"/>
    <property type="match status" value="1"/>
</dbReference>
<evidence type="ECO:0000313" key="5">
    <source>
        <dbReference type="Proteomes" id="UP000770889"/>
    </source>
</evidence>
<dbReference type="InterPro" id="IPR006127">
    <property type="entry name" value="ZnuA-like"/>
</dbReference>
<keyword evidence="3" id="KW-1015">Disulfide bond</keyword>
<organism evidence="4 5">
    <name type="scientific">Candidatus Thiodiazotropha taylori</name>
    <dbReference type="NCBI Taxonomy" id="2792791"/>
    <lineage>
        <taxon>Bacteria</taxon>
        <taxon>Pseudomonadati</taxon>
        <taxon>Pseudomonadota</taxon>
        <taxon>Gammaproteobacteria</taxon>
        <taxon>Chromatiales</taxon>
        <taxon>Sedimenticolaceae</taxon>
        <taxon>Candidatus Thiodiazotropha</taxon>
    </lineage>
</organism>
<dbReference type="GO" id="GO:0046872">
    <property type="term" value="F:metal ion binding"/>
    <property type="evidence" value="ECO:0007669"/>
    <property type="project" value="UniProtKB-KW"/>
</dbReference>
<dbReference type="SUPFAM" id="SSF53807">
    <property type="entry name" value="Helical backbone' metal receptor"/>
    <property type="match status" value="1"/>
</dbReference>
<dbReference type="GO" id="GO:0030001">
    <property type="term" value="P:metal ion transport"/>
    <property type="evidence" value="ECO:0007669"/>
    <property type="project" value="InterPro"/>
</dbReference>
<gene>
    <name evidence="4" type="ORF">KME65_19030</name>
</gene>
<dbReference type="Gene3D" id="3.40.50.1980">
    <property type="entry name" value="Nitrogenase molybdenum iron protein domain"/>
    <property type="match status" value="2"/>
</dbReference>
<evidence type="ECO:0000256" key="3">
    <source>
        <dbReference type="PIRSR" id="PIRSR603782-2"/>
    </source>
</evidence>